<dbReference type="EMBL" id="UGHR01000003">
    <property type="protein sequence ID" value="STR44816.1"/>
    <property type="molecule type" value="Genomic_DNA"/>
</dbReference>
<protein>
    <submittedName>
        <fullName evidence="2">Uncharacterized protein</fullName>
    </submittedName>
</protein>
<keyword evidence="5" id="KW-1185">Reference proteome</keyword>
<accession>A0A377SWX1</accession>
<evidence type="ECO:0000313" key="4">
    <source>
        <dbReference type="Proteomes" id="UP000255108"/>
    </source>
</evidence>
<evidence type="ECO:0000313" key="3">
    <source>
        <dbReference type="EMBL" id="TCU82090.1"/>
    </source>
</evidence>
<evidence type="ECO:0000256" key="1">
    <source>
        <dbReference type="SAM" id="MobiDB-lite"/>
    </source>
</evidence>
<proteinExistence type="predicted"/>
<reference evidence="3 5" key="2">
    <citation type="submission" date="2019-03" db="EMBL/GenBank/DDBJ databases">
        <title>Genomic Encyclopedia of Type Strains, Phase IV (KMG-IV): sequencing the most valuable type-strain genomes for metagenomic binning, comparative biology and taxonomic classification.</title>
        <authorList>
            <person name="Goeker M."/>
        </authorList>
    </citation>
    <scope>NUCLEOTIDE SEQUENCE [LARGE SCALE GENOMIC DNA]</scope>
    <source>
        <strain evidence="3 5">DSM 3764</strain>
    </source>
</reference>
<gene>
    <name evidence="3" type="ORF">EV682_11772</name>
    <name evidence="2" type="ORF">NCTC11159_03361</name>
</gene>
<dbReference type="EMBL" id="SMBT01000017">
    <property type="protein sequence ID" value="TCU82090.1"/>
    <property type="molecule type" value="Genomic_DNA"/>
</dbReference>
<evidence type="ECO:0000313" key="5">
    <source>
        <dbReference type="Proteomes" id="UP000295794"/>
    </source>
</evidence>
<feature type="compositionally biased region" description="Basic residues" evidence="1">
    <location>
        <begin position="42"/>
        <end position="51"/>
    </location>
</feature>
<sequence>MKFCRVSEIRQILKDLFSTFGTLILERHPRRGLPFLNGQERKQRRPPRTARRPLTADNQLGEKGCALAASLPLFRNPELLIPRFGVLQGYFKALCQDHSDYAFSLCVNKKSNYLASPAVQIYLAVKS</sequence>
<dbReference type="AlphaFoldDB" id="A0A377SWX1"/>
<name>A0A377SWX1_9NEIS</name>
<evidence type="ECO:0000313" key="2">
    <source>
        <dbReference type="EMBL" id="STR44816.1"/>
    </source>
</evidence>
<dbReference type="Proteomes" id="UP000295794">
    <property type="component" value="Unassembled WGS sequence"/>
</dbReference>
<dbReference type="Proteomes" id="UP000255108">
    <property type="component" value="Unassembled WGS sequence"/>
</dbReference>
<reference evidence="2 4" key="1">
    <citation type="submission" date="2018-06" db="EMBL/GenBank/DDBJ databases">
        <authorList>
            <consortium name="Pathogen Informatics"/>
            <person name="Doyle S."/>
        </authorList>
    </citation>
    <scope>NUCLEOTIDE SEQUENCE [LARGE SCALE GENOMIC DNA]</scope>
    <source>
        <strain evidence="2 4">NCTC11159</strain>
    </source>
</reference>
<organism evidence="2 4">
    <name type="scientific">Iodobacter fluviatilis</name>
    <dbReference type="NCBI Taxonomy" id="537"/>
    <lineage>
        <taxon>Bacteria</taxon>
        <taxon>Pseudomonadati</taxon>
        <taxon>Pseudomonadota</taxon>
        <taxon>Betaproteobacteria</taxon>
        <taxon>Neisseriales</taxon>
        <taxon>Chitinibacteraceae</taxon>
        <taxon>Iodobacter</taxon>
    </lineage>
</organism>
<feature type="region of interest" description="Disordered" evidence="1">
    <location>
        <begin position="35"/>
        <end position="58"/>
    </location>
</feature>